<keyword evidence="2" id="KW-0812">Transmembrane</keyword>
<organism evidence="4 5">
    <name type="scientific">Nocardioides plantarum</name>
    <dbReference type="NCBI Taxonomy" id="29299"/>
    <lineage>
        <taxon>Bacteria</taxon>
        <taxon>Bacillati</taxon>
        <taxon>Actinomycetota</taxon>
        <taxon>Actinomycetes</taxon>
        <taxon>Propionibacteriales</taxon>
        <taxon>Nocardioidaceae</taxon>
        <taxon>Nocardioides</taxon>
    </lineage>
</organism>
<keyword evidence="2" id="KW-0472">Membrane</keyword>
<feature type="signal peptide" evidence="3">
    <location>
        <begin position="1"/>
        <end position="21"/>
    </location>
</feature>
<keyword evidence="3" id="KW-0732">Signal</keyword>
<dbReference type="RefSeq" id="WP_140009403.1">
    <property type="nucleotide sequence ID" value="NZ_JBHMDG010000037.1"/>
</dbReference>
<sequence>MMRRTVGAALLALAVAAPATADTTSSPGPEPTELGGTPVVGGSAGQPTQLVAGLWSDTLVGPGEDPANTRWFSYTRAMAQSRVFVGVVASAVDPVNDQIRVEVRSSDGEACGSYDDSTASSAPGVLMGALKVVGLENDDPACLSSPELRIAVSRGSTSGLASSMPFALRVVEEPPLPSDDDSEPPADHFLQTLATDEAAPTAGARSFDDAPSVDGTVRDQVPQGTERLWKVHLDWGQALAWRLQVPSRPESETSTPDPQVEVTLFDPMRNAFDGGAVDAETSGSYGFDGADLSDTTAPIADAQLSGDAALVPGDYWVAVSVATSPTDDAPIEVPIELTVGATGEKTGAPDFPDAVTGPGGRVGPAGYDKSTPFLVGDGVFSADVSGTPTSPDDEAAADPDVRRIAGFAVGAASLVSLLAGVVLLRRRARFSRAAAR</sequence>
<protein>
    <submittedName>
        <fullName evidence="4">Uncharacterized protein</fullName>
    </submittedName>
</protein>
<proteinExistence type="predicted"/>
<evidence type="ECO:0000256" key="2">
    <source>
        <dbReference type="SAM" id="Phobius"/>
    </source>
</evidence>
<dbReference type="EMBL" id="JBHMDG010000037">
    <property type="protein sequence ID" value="MFB9315679.1"/>
    <property type="molecule type" value="Genomic_DNA"/>
</dbReference>
<reference evidence="4 5" key="1">
    <citation type="submission" date="2024-09" db="EMBL/GenBank/DDBJ databases">
        <authorList>
            <person name="Sun Q."/>
            <person name="Mori K."/>
        </authorList>
    </citation>
    <scope>NUCLEOTIDE SEQUENCE [LARGE SCALE GENOMIC DNA]</scope>
    <source>
        <strain evidence="4 5">JCM 9626</strain>
    </source>
</reference>
<name>A0ABV5KG15_9ACTN</name>
<evidence type="ECO:0000256" key="3">
    <source>
        <dbReference type="SAM" id="SignalP"/>
    </source>
</evidence>
<gene>
    <name evidence="4" type="ORF">ACFFRI_21725</name>
</gene>
<evidence type="ECO:0000313" key="4">
    <source>
        <dbReference type="EMBL" id="MFB9315679.1"/>
    </source>
</evidence>
<feature type="region of interest" description="Disordered" evidence="1">
    <location>
        <begin position="197"/>
        <end position="221"/>
    </location>
</feature>
<accession>A0ABV5KG15</accession>
<dbReference type="Proteomes" id="UP001589750">
    <property type="component" value="Unassembled WGS sequence"/>
</dbReference>
<feature type="transmembrane region" description="Helical" evidence="2">
    <location>
        <begin position="404"/>
        <end position="424"/>
    </location>
</feature>
<comment type="caution">
    <text evidence="4">The sequence shown here is derived from an EMBL/GenBank/DDBJ whole genome shotgun (WGS) entry which is preliminary data.</text>
</comment>
<keyword evidence="2" id="KW-1133">Transmembrane helix</keyword>
<feature type="chain" id="PRO_5047380381" evidence="3">
    <location>
        <begin position="22"/>
        <end position="436"/>
    </location>
</feature>
<keyword evidence="5" id="KW-1185">Reference proteome</keyword>
<feature type="region of interest" description="Disordered" evidence="1">
    <location>
        <begin position="19"/>
        <end position="39"/>
    </location>
</feature>
<evidence type="ECO:0000313" key="5">
    <source>
        <dbReference type="Proteomes" id="UP001589750"/>
    </source>
</evidence>
<evidence type="ECO:0000256" key="1">
    <source>
        <dbReference type="SAM" id="MobiDB-lite"/>
    </source>
</evidence>